<dbReference type="Proteomes" id="UP000051612">
    <property type="component" value="Unassembled WGS sequence"/>
</dbReference>
<reference evidence="1 2" key="1">
    <citation type="journal article" date="2015" name="Genome Announc.">
        <title>Expanding the biotechnology potential of lactobacilli through comparative genomics of 213 strains and associated genera.</title>
        <authorList>
            <person name="Sun Z."/>
            <person name="Harris H.M."/>
            <person name="McCann A."/>
            <person name="Guo C."/>
            <person name="Argimon S."/>
            <person name="Zhang W."/>
            <person name="Yang X."/>
            <person name="Jeffery I.B."/>
            <person name="Cooney J.C."/>
            <person name="Kagawa T.F."/>
            <person name="Liu W."/>
            <person name="Song Y."/>
            <person name="Salvetti E."/>
            <person name="Wrobel A."/>
            <person name="Rasinkangas P."/>
            <person name="Parkhill J."/>
            <person name="Rea M.C."/>
            <person name="O'Sullivan O."/>
            <person name="Ritari J."/>
            <person name="Douillard F.P."/>
            <person name="Paul Ross R."/>
            <person name="Yang R."/>
            <person name="Briner A.E."/>
            <person name="Felis G.E."/>
            <person name="de Vos W.M."/>
            <person name="Barrangou R."/>
            <person name="Klaenhammer T.R."/>
            <person name="Caufield P.W."/>
            <person name="Cui Y."/>
            <person name="Zhang H."/>
            <person name="O'Toole P.W."/>
        </authorList>
    </citation>
    <scope>NUCLEOTIDE SEQUENCE [LARGE SCALE GENOMIC DNA]</scope>
    <source>
        <strain evidence="1 2">DSM 20452</strain>
    </source>
</reference>
<sequence>MEIHHNKVTKCPSTDMDRLVNTPLSNVEECFFMQKQHHQLIQIKKTTRIFLNNSSGLL</sequence>
<protein>
    <submittedName>
        <fullName evidence="1">Uncharacterized protein</fullName>
    </submittedName>
</protein>
<proteinExistence type="predicted"/>
<dbReference type="EMBL" id="AYYN01000176">
    <property type="protein sequence ID" value="KRM70214.1"/>
    <property type="molecule type" value="Genomic_DNA"/>
</dbReference>
<organism evidence="1 2">
    <name type="scientific">Ligilactobacillus murinus DSM 20452 = NBRC 14221</name>
    <dbReference type="NCBI Taxonomy" id="1423772"/>
    <lineage>
        <taxon>Bacteria</taxon>
        <taxon>Bacillati</taxon>
        <taxon>Bacillota</taxon>
        <taxon>Bacilli</taxon>
        <taxon>Lactobacillales</taxon>
        <taxon>Lactobacillaceae</taxon>
        <taxon>Ligilactobacillus</taxon>
    </lineage>
</organism>
<name>A0A0R2B2U5_9LACO</name>
<comment type="caution">
    <text evidence="1">The sequence shown here is derived from an EMBL/GenBank/DDBJ whole genome shotgun (WGS) entry which is preliminary data.</text>
</comment>
<accession>A0A0R2B2U5</accession>
<evidence type="ECO:0000313" key="2">
    <source>
        <dbReference type="Proteomes" id="UP000051612"/>
    </source>
</evidence>
<dbReference type="AlphaFoldDB" id="A0A0R2B2U5"/>
<evidence type="ECO:0000313" key="1">
    <source>
        <dbReference type="EMBL" id="KRM70214.1"/>
    </source>
</evidence>
<dbReference type="PATRIC" id="fig|1423772.3.peg.1851"/>
<gene>
    <name evidence="1" type="ORF">FC48_GL001739</name>
</gene>